<organism evidence="6 7">
    <name type="scientific">Mycoplasmopsis citelli</name>
    <dbReference type="NCBI Taxonomy" id="171281"/>
    <lineage>
        <taxon>Bacteria</taxon>
        <taxon>Bacillati</taxon>
        <taxon>Mycoplasmatota</taxon>
        <taxon>Mycoplasmoidales</taxon>
        <taxon>Metamycoplasmataceae</taxon>
        <taxon>Mycoplasmopsis</taxon>
    </lineage>
</organism>
<evidence type="ECO:0000313" key="7">
    <source>
        <dbReference type="Proteomes" id="UP000290985"/>
    </source>
</evidence>
<dbReference type="CDD" id="cd02440">
    <property type="entry name" value="AdoMet_MTases"/>
    <property type="match status" value="1"/>
</dbReference>
<dbReference type="EMBL" id="LR215036">
    <property type="protein sequence ID" value="VEU74661.1"/>
    <property type="molecule type" value="Genomic_DNA"/>
</dbReference>
<feature type="binding site" evidence="4">
    <location>
        <position position="263"/>
    </location>
    <ligand>
        <name>S-adenosyl-L-methionine</name>
        <dbReference type="ChEBI" id="CHEBI:59789"/>
    </ligand>
</feature>
<dbReference type="NCBIfam" id="TIGR00479">
    <property type="entry name" value="rumA"/>
    <property type="match status" value="1"/>
</dbReference>
<dbReference type="AlphaFoldDB" id="A0A449B268"/>
<dbReference type="InterPro" id="IPR010280">
    <property type="entry name" value="U5_MeTrfase_fam"/>
</dbReference>
<evidence type="ECO:0000256" key="3">
    <source>
        <dbReference type="ARBA" id="ARBA00022691"/>
    </source>
</evidence>
<evidence type="ECO:0000256" key="4">
    <source>
        <dbReference type="PROSITE-ProRule" id="PRU01024"/>
    </source>
</evidence>
<gene>
    <name evidence="6" type="primary">MCYN0471</name>
    <name evidence="6" type="ORF">NCTC10181_00519</name>
</gene>
<dbReference type="GO" id="GO:0070041">
    <property type="term" value="F:rRNA (uridine-C5-)-methyltransferase activity"/>
    <property type="evidence" value="ECO:0007669"/>
    <property type="project" value="TreeGrafter"/>
</dbReference>
<keyword evidence="2 4" id="KW-0808">Transferase</keyword>
<feature type="active site" description="Nucleophile" evidence="4">
    <location>
        <position position="388"/>
    </location>
</feature>
<feature type="binding site" evidence="4">
    <location>
        <position position="293"/>
    </location>
    <ligand>
        <name>S-adenosyl-L-methionine</name>
        <dbReference type="ChEBI" id="CHEBI:59789"/>
    </ligand>
</feature>
<dbReference type="SUPFAM" id="SSF50249">
    <property type="entry name" value="Nucleic acid-binding proteins"/>
    <property type="match status" value="1"/>
</dbReference>
<name>A0A449B268_9BACT</name>
<dbReference type="Proteomes" id="UP000290985">
    <property type="component" value="Chromosome"/>
</dbReference>
<feature type="active site" evidence="5">
    <location>
        <position position="388"/>
    </location>
</feature>
<dbReference type="InterPro" id="IPR029063">
    <property type="entry name" value="SAM-dependent_MTases_sf"/>
</dbReference>
<dbReference type="SUPFAM" id="SSF53335">
    <property type="entry name" value="S-adenosyl-L-methionine-dependent methyltransferases"/>
    <property type="match status" value="1"/>
</dbReference>
<evidence type="ECO:0000256" key="1">
    <source>
        <dbReference type="ARBA" id="ARBA00022603"/>
    </source>
</evidence>
<dbReference type="PANTHER" id="PTHR11061">
    <property type="entry name" value="RNA M5U METHYLTRANSFERASE"/>
    <property type="match status" value="1"/>
</dbReference>
<dbReference type="PROSITE" id="PS51687">
    <property type="entry name" value="SAM_MT_RNA_M5U"/>
    <property type="match status" value="1"/>
</dbReference>
<evidence type="ECO:0000256" key="5">
    <source>
        <dbReference type="PROSITE-ProRule" id="PRU10015"/>
    </source>
</evidence>
<dbReference type="KEGG" id="mcit:NCTC10181_00519"/>
<dbReference type="EC" id="2.1.1.189" evidence="6"/>
<keyword evidence="3 4" id="KW-0949">S-adenosyl-L-methionine</keyword>
<feature type="binding site" evidence="4">
    <location>
        <position position="361"/>
    </location>
    <ligand>
        <name>S-adenosyl-L-methionine</name>
        <dbReference type="ChEBI" id="CHEBI:59789"/>
    </ligand>
</feature>
<dbReference type="InterPro" id="IPR012340">
    <property type="entry name" value="NA-bd_OB-fold"/>
</dbReference>
<accession>A0A449B268</accession>
<feature type="binding site" evidence="4">
    <location>
        <position position="314"/>
    </location>
    <ligand>
        <name>S-adenosyl-L-methionine</name>
        <dbReference type="ChEBI" id="CHEBI:59789"/>
    </ligand>
</feature>
<evidence type="ECO:0000313" key="6">
    <source>
        <dbReference type="EMBL" id="VEU74661.1"/>
    </source>
</evidence>
<reference evidence="6 7" key="1">
    <citation type="submission" date="2019-01" db="EMBL/GenBank/DDBJ databases">
        <authorList>
            <consortium name="Pathogen Informatics"/>
        </authorList>
    </citation>
    <scope>NUCLEOTIDE SEQUENCE [LARGE SCALE GENOMIC DNA]</scope>
    <source>
        <strain evidence="6 7">NCTC10181</strain>
    </source>
</reference>
<dbReference type="Gene3D" id="3.40.50.150">
    <property type="entry name" value="Vaccinia Virus protein VP39"/>
    <property type="match status" value="1"/>
</dbReference>
<comment type="similarity">
    <text evidence="4">Belongs to the class I-like SAM-binding methyltransferase superfamily. RNA M5U methyltransferase family.</text>
</comment>
<dbReference type="Gene3D" id="2.40.50.140">
    <property type="entry name" value="Nucleic acid-binding proteins"/>
    <property type="match status" value="1"/>
</dbReference>
<dbReference type="Pfam" id="PF05958">
    <property type="entry name" value="tRNA_U5-meth_tr"/>
    <property type="match status" value="1"/>
</dbReference>
<dbReference type="PANTHER" id="PTHR11061:SF30">
    <property type="entry name" value="TRNA (URACIL(54)-C(5))-METHYLTRANSFERASE"/>
    <property type="match status" value="1"/>
</dbReference>
<dbReference type="PROSITE" id="PS01230">
    <property type="entry name" value="TRMA_1"/>
    <property type="match status" value="1"/>
</dbReference>
<sequence length="434" mass="50808">MCAEVKFKSNCIELSYEGYGVAIYQGKRIFVPNFFPSEEAIIKITKIYSNYGYGVVESWIKQSLYRNKNHISTNSASLINLQYSEQLKWKEHYLNKLLTRNLNIDQKIIQPIIASHDVLHYRNKARYSLLIENQKVFYGEYLNKSKTLVKVSDFSLNKIKLNDILSFVLEKLNLIYQNKPDKVKFIKEITFRINGNNQVQILFSLHSDYDLPNKLINLLNENPFIVQLCVEKKNISKQIFKKEDFTISLFNKKFNLDTDNFFQVNLNVFEKILINIEKYLIKNHQNKTLIDAYCGVGVFSQIFNLYFNQLIGIEINQKSIKYAQSNAKLNQVNNVFYFDGKVENIINQKLISTKNSTLIIDPPRAGLDIKVINWIVKKNISEVIYLSCDPRTLTRDLKEFIVNGYEINQIIPFDMFPNTHHIETLVFLKNISLK</sequence>
<evidence type="ECO:0000256" key="2">
    <source>
        <dbReference type="ARBA" id="ARBA00022679"/>
    </source>
</evidence>
<proteinExistence type="inferred from homology"/>
<keyword evidence="1 4" id="KW-0489">Methyltransferase</keyword>
<keyword evidence="7" id="KW-1185">Reference proteome</keyword>
<dbReference type="Gene3D" id="2.40.50.1070">
    <property type="match status" value="1"/>
</dbReference>
<protein>
    <submittedName>
        <fullName evidence="6">Hypothetical RNA methyltransferase</fullName>
        <ecNumber evidence="6">2.1.1.189</ecNumber>
    </submittedName>
</protein>
<dbReference type="InterPro" id="IPR030390">
    <property type="entry name" value="MeTrfase_TrmA_AS"/>
</dbReference>
<dbReference type="GO" id="GO:0070475">
    <property type="term" value="P:rRNA base methylation"/>
    <property type="evidence" value="ECO:0007669"/>
    <property type="project" value="TreeGrafter"/>
</dbReference>